<proteinExistence type="predicted"/>
<evidence type="ECO:0000256" key="1">
    <source>
        <dbReference type="SAM" id="Phobius"/>
    </source>
</evidence>
<protein>
    <submittedName>
        <fullName evidence="3">Alpha/beta hydrolase</fullName>
    </submittedName>
</protein>
<evidence type="ECO:0000259" key="2">
    <source>
        <dbReference type="Pfam" id="PF12697"/>
    </source>
</evidence>
<evidence type="ECO:0000313" key="4">
    <source>
        <dbReference type="Proteomes" id="UP001174210"/>
    </source>
</evidence>
<dbReference type="InterPro" id="IPR029058">
    <property type="entry name" value="AB_hydrolase_fold"/>
</dbReference>
<feature type="transmembrane region" description="Helical" evidence="1">
    <location>
        <begin position="6"/>
        <end position="27"/>
    </location>
</feature>
<dbReference type="EMBL" id="JAROCB010000006">
    <property type="protein sequence ID" value="MDN4599289.1"/>
    <property type="molecule type" value="Genomic_DNA"/>
</dbReference>
<dbReference type="Pfam" id="PF12697">
    <property type="entry name" value="Abhydrolase_6"/>
    <property type="match status" value="1"/>
</dbReference>
<keyword evidence="3" id="KW-0378">Hydrolase</keyword>
<comment type="caution">
    <text evidence="3">The sequence shown here is derived from an EMBL/GenBank/DDBJ whole genome shotgun (WGS) entry which is preliminary data.</text>
</comment>
<dbReference type="Gene3D" id="3.40.50.1820">
    <property type="entry name" value="alpha/beta hydrolase"/>
    <property type="match status" value="1"/>
</dbReference>
<sequence>MTWILIAVVAIIILVAVATVGLAVLLARRVVMPRAAKLTTIRGVDLDAGTITLEADRKTSHAGKFGLWTDGDGHALVGDVVRQDEADGSVTRQLLEIDGEGLSQAAQGRWTGHVLRSPAVLGRNDREVLIPVDGGTAPAWLIEPEGTPSTTWAIHIHGVRTTRITALRTVPAADQLGMTSLVVSFRSDTEGPDVANGASMLGTTEWPDVDAAITYALEQGAERVILFAWSMGASIALLLTERSQHRAAITGLVLVAPSTDWRAVIRHGARKAHLPRFLASAAAAALGGRLSSRIVGLPSPIDLDALDWTRSTRLQKPTLVIHSDGDTEIPVSLSRAFAAANPRQVTLVEINGAEHAWEYNLNPELFNSTITGWVHSTTR</sequence>
<accession>A0ABT8J2H7</accession>
<reference evidence="3" key="1">
    <citation type="submission" date="2023-03" db="EMBL/GenBank/DDBJ databases">
        <title>MT1 and MT2 Draft Genomes of Novel Species.</title>
        <authorList>
            <person name="Venkateswaran K."/>
        </authorList>
    </citation>
    <scope>NUCLEOTIDE SEQUENCE</scope>
    <source>
        <strain evidence="3">F6_8S_P_1A</strain>
    </source>
</reference>
<dbReference type="SUPFAM" id="SSF53474">
    <property type="entry name" value="alpha/beta-Hydrolases"/>
    <property type="match status" value="1"/>
</dbReference>
<keyword evidence="1" id="KW-0472">Membrane</keyword>
<keyword evidence="4" id="KW-1185">Reference proteome</keyword>
<name>A0ABT8J2H7_9MICO</name>
<dbReference type="RefSeq" id="WP_301220636.1">
    <property type="nucleotide sequence ID" value="NZ_JAROCB010000006.1"/>
</dbReference>
<keyword evidence="1" id="KW-0812">Transmembrane</keyword>
<feature type="domain" description="AB hydrolase-1" evidence="2">
    <location>
        <begin position="181"/>
        <end position="364"/>
    </location>
</feature>
<dbReference type="Proteomes" id="UP001174210">
    <property type="component" value="Unassembled WGS sequence"/>
</dbReference>
<organism evidence="3 4">
    <name type="scientific">Leifsonia virtsii</name>
    <dbReference type="NCBI Taxonomy" id="3035915"/>
    <lineage>
        <taxon>Bacteria</taxon>
        <taxon>Bacillati</taxon>
        <taxon>Actinomycetota</taxon>
        <taxon>Actinomycetes</taxon>
        <taxon>Micrococcales</taxon>
        <taxon>Microbacteriaceae</taxon>
        <taxon>Leifsonia</taxon>
    </lineage>
</organism>
<gene>
    <name evidence="3" type="ORF">P5G59_19210</name>
</gene>
<evidence type="ECO:0000313" key="3">
    <source>
        <dbReference type="EMBL" id="MDN4599289.1"/>
    </source>
</evidence>
<dbReference type="GO" id="GO:0016787">
    <property type="term" value="F:hydrolase activity"/>
    <property type="evidence" value="ECO:0007669"/>
    <property type="project" value="UniProtKB-KW"/>
</dbReference>
<dbReference type="InterPro" id="IPR000073">
    <property type="entry name" value="AB_hydrolase_1"/>
</dbReference>
<keyword evidence="1" id="KW-1133">Transmembrane helix</keyword>